<name>A0A1M6FSM3_9FIRM</name>
<evidence type="ECO:0000313" key="3">
    <source>
        <dbReference type="EMBL" id="SHJ00660.1"/>
    </source>
</evidence>
<evidence type="ECO:0000256" key="1">
    <source>
        <dbReference type="ARBA" id="ARBA00009981"/>
    </source>
</evidence>
<dbReference type="EMBL" id="FQZM01000017">
    <property type="protein sequence ID" value="SHJ00660.1"/>
    <property type="molecule type" value="Genomic_DNA"/>
</dbReference>
<dbReference type="InterPro" id="IPR036165">
    <property type="entry name" value="YefM-like_sf"/>
</dbReference>
<organism evidence="3 4">
    <name type="scientific">Desulfofundulus thermosubterraneus DSM 16057</name>
    <dbReference type="NCBI Taxonomy" id="1121432"/>
    <lineage>
        <taxon>Bacteria</taxon>
        <taxon>Bacillati</taxon>
        <taxon>Bacillota</taxon>
        <taxon>Clostridia</taxon>
        <taxon>Eubacteriales</taxon>
        <taxon>Peptococcaceae</taxon>
        <taxon>Desulfofundulus</taxon>
    </lineage>
</organism>
<dbReference type="OrthoDB" id="2376460at2"/>
<comment type="similarity">
    <text evidence="1 2">Belongs to the phD/YefM antitoxin family.</text>
</comment>
<evidence type="ECO:0000313" key="4">
    <source>
        <dbReference type="Proteomes" id="UP000184529"/>
    </source>
</evidence>
<evidence type="ECO:0000256" key="2">
    <source>
        <dbReference type="RuleBase" id="RU362080"/>
    </source>
</evidence>
<accession>A0A1M6FSM3</accession>
<gene>
    <name evidence="3" type="ORF">SAMN02745219_01534</name>
</gene>
<dbReference type="STRING" id="1121432.SAMN02745219_01534"/>
<sequence length="88" mass="9627">MKAGIREVKNRFSEYLRQVKQGEILVITERNVPVTRLVPVQEKGQLPVLTLVDEKLASWQGGKPRGAAVPPAVPGTASIAALVVEDRR</sequence>
<reference evidence="4" key="1">
    <citation type="submission" date="2016-11" db="EMBL/GenBank/DDBJ databases">
        <authorList>
            <person name="Varghese N."/>
            <person name="Submissions S."/>
        </authorList>
    </citation>
    <scope>NUCLEOTIDE SEQUENCE [LARGE SCALE GENOMIC DNA]</scope>
    <source>
        <strain evidence="4">DSM 16057</strain>
    </source>
</reference>
<dbReference type="AlphaFoldDB" id="A0A1M6FSM3"/>
<dbReference type="RefSeq" id="WP_072868562.1">
    <property type="nucleotide sequence ID" value="NZ_FQZM01000017.1"/>
</dbReference>
<keyword evidence="4" id="KW-1185">Reference proteome</keyword>
<dbReference type="NCBIfam" id="TIGR01552">
    <property type="entry name" value="phd_fam"/>
    <property type="match status" value="1"/>
</dbReference>
<proteinExistence type="inferred from homology"/>
<comment type="function">
    <text evidence="2">Antitoxin component of a type II toxin-antitoxin (TA) system.</text>
</comment>
<dbReference type="InterPro" id="IPR006442">
    <property type="entry name" value="Antitoxin_Phd/YefM"/>
</dbReference>
<dbReference type="PANTHER" id="PTHR35377">
    <property type="entry name" value="ANTITOXIN VAPB49-RELATED-RELATED"/>
    <property type="match status" value="1"/>
</dbReference>
<dbReference type="SUPFAM" id="SSF143120">
    <property type="entry name" value="YefM-like"/>
    <property type="match status" value="1"/>
</dbReference>
<dbReference type="Gene3D" id="3.40.1620.10">
    <property type="entry name" value="YefM-like domain"/>
    <property type="match status" value="1"/>
</dbReference>
<dbReference type="InterPro" id="IPR051416">
    <property type="entry name" value="phD-YefM_TA_antitoxins"/>
</dbReference>
<dbReference type="Pfam" id="PF02604">
    <property type="entry name" value="PhdYeFM_antitox"/>
    <property type="match status" value="1"/>
</dbReference>
<protein>
    <recommendedName>
        <fullName evidence="2">Antitoxin</fullName>
    </recommendedName>
</protein>
<dbReference type="Proteomes" id="UP000184529">
    <property type="component" value="Unassembled WGS sequence"/>
</dbReference>